<dbReference type="GO" id="GO:0005763">
    <property type="term" value="C:mitochondrial small ribosomal subunit"/>
    <property type="evidence" value="ECO:0007669"/>
    <property type="project" value="TreeGrafter"/>
</dbReference>
<feature type="compositionally biased region" description="Polar residues" evidence="4">
    <location>
        <begin position="29"/>
        <end position="48"/>
    </location>
</feature>
<dbReference type="AlphaFoldDB" id="A0A6A5ZZ56"/>
<gene>
    <name evidence="5" type="ORF">P153DRAFT_370344</name>
</gene>
<dbReference type="Proteomes" id="UP000799771">
    <property type="component" value="Unassembled WGS sequence"/>
</dbReference>
<comment type="similarity">
    <text evidence="1">Belongs to the bacterial ribosomal protein bS21 family.</text>
</comment>
<dbReference type="GO" id="GO:0003735">
    <property type="term" value="F:structural constituent of ribosome"/>
    <property type="evidence" value="ECO:0007669"/>
    <property type="project" value="InterPro"/>
</dbReference>
<evidence type="ECO:0000313" key="5">
    <source>
        <dbReference type="EMBL" id="KAF2125022.1"/>
    </source>
</evidence>
<dbReference type="RefSeq" id="XP_033519415.1">
    <property type="nucleotide sequence ID" value="XM_033669019.1"/>
</dbReference>
<proteinExistence type="inferred from homology"/>
<evidence type="ECO:0000256" key="2">
    <source>
        <dbReference type="ARBA" id="ARBA00022980"/>
    </source>
</evidence>
<dbReference type="InterPro" id="IPR052837">
    <property type="entry name" value="Mitoribosomal_bS21"/>
</dbReference>
<keyword evidence="3" id="KW-0687">Ribonucleoprotein</keyword>
<dbReference type="OrthoDB" id="2501249at2759"/>
<evidence type="ECO:0000256" key="3">
    <source>
        <dbReference type="ARBA" id="ARBA00023274"/>
    </source>
</evidence>
<keyword evidence="2" id="KW-0689">Ribosomal protein</keyword>
<dbReference type="GeneID" id="54409451"/>
<dbReference type="EMBL" id="ML977517">
    <property type="protein sequence ID" value="KAF2125022.1"/>
    <property type="molecule type" value="Genomic_DNA"/>
</dbReference>
<name>A0A6A5ZZ56_9PLEO</name>
<evidence type="ECO:0000313" key="6">
    <source>
        <dbReference type="Proteomes" id="UP000799771"/>
    </source>
</evidence>
<dbReference type="GO" id="GO:0070124">
    <property type="term" value="P:mitochondrial translational initiation"/>
    <property type="evidence" value="ECO:0007669"/>
    <property type="project" value="TreeGrafter"/>
</dbReference>
<dbReference type="Pfam" id="PF01165">
    <property type="entry name" value="Ribosomal_S21"/>
    <property type="match status" value="1"/>
</dbReference>
<dbReference type="PANTHER" id="PTHR41237">
    <property type="entry name" value="37S RIBOSOMAL PROTEIN MRP21, MITOCHONDRIAL"/>
    <property type="match status" value="1"/>
</dbReference>
<dbReference type="PANTHER" id="PTHR41237:SF1">
    <property type="entry name" value="SMALL RIBOSOMAL SUBUNIT PROTEIN BS21M"/>
    <property type="match status" value="1"/>
</dbReference>
<evidence type="ECO:0000256" key="4">
    <source>
        <dbReference type="SAM" id="MobiDB-lite"/>
    </source>
</evidence>
<evidence type="ECO:0008006" key="7">
    <source>
        <dbReference type="Google" id="ProtNLM"/>
    </source>
</evidence>
<accession>A0A6A5ZZ56</accession>
<feature type="region of interest" description="Disordered" evidence="4">
    <location>
        <begin position="22"/>
        <end position="142"/>
    </location>
</feature>
<protein>
    <recommendedName>
        <fullName evidence="7">Ribosomal protein S21</fullName>
    </recommendedName>
</protein>
<sequence length="254" mass="28269">MGSRCLGELLLRPSTLARISPLPRRAISTPRQTIAPSWTARSLSNTSRPPAPQPALKVQEQEADDDAPRRPRRASNAETSQAIDSLFSGLPDTRPRPPQTASSDQLRAARASHIFGSEFSSPGRGRSRRPPGLNFDDMTMPDELANPTLANKPVDTSLAQQQEETFANYPRLNPTYGRTVDLDASRGRDIVRGIGMLGSLVARNHIRKDVSKQKFHERGGLKRKRLLSERWRARFKKGFVAVTARVSELTRKGW</sequence>
<keyword evidence="6" id="KW-1185">Reference proteome</keyword>
<reference evidence="5" key="1">
    <citation type="journal article" date="2020" name="Stud. Mycol.">
        <title>101 Dothideomycetes genomes: a test case for predicting lifestyles and emergence of pathogens.</title>
        <authorList>
            <person name="Haridas S."/>
            <person name="Albert R."/>
            <person name="Binder M."/>
            <person name="Bloem J."/>
            <person name="Labutti K."/>
            <person name="Salamov A."/>
            <person name="Andreopoulos B."/>
            <person name="Baker S."/>
            <person name="Barry K."/>
            <person name="Bills G."/>
            <person name="Bluhm B."/>
            <person name="Cannon C."/>
            <person name="Castanera R."/>
            <person name="Culley D."/>
            <person name="Daum C."/>
            <person name="Ezra D."/>
            <person name="Gonzalez J."/>
            <person name="Henrissat B."/>
            <person name="Kuo A."/>
            <person name="Liang C."/>
            <person name="Lipzen A."/>
            <person name="Lutzoni F."/>
            <person name="Magnuson J."/>
            <person name="Mondo S."/>
            <person name="Nolan M."/>
            <person name="Ohm R."/>
            <person name="Pangilinan J."/>
            <person name="Park H.-J."/>
            <person name="Ramirez L."/>
            <person name="Alfaro M."/>
            <person name="Sun H."/>
            <person name="Tritt A."/>
            <person name="Yoshinaga Y."/>
            <person name="Zwiers L.-H."/>
            <person name="Turgeon B."/>
            <person name="Goodwin S."/>
            <person name="Spatafora J."/>
            <person name="Crous P."/>
            <person name="Grigoriev I."/>
        </authorList>
    </citation>
    <scope>NUCLEOTIDE SEQUENCE</scope>
    <source>
        <strain evidence="5">CBS 119687</strain>
    </source>
</reference>
<organism evidence="5 6">
    <name type="scientific">Dothidotthia symphoricarpi CBS 119687</name>
    <dbReference type="NCBI Taxonomy" id="1392245"/>
    <lineage>
        <taxon>Eukaryota</taxon>
        <taxon>Fungi</taxon>
        <taxon>Dikarya</taxon>
        <taxon>Ascomycota</taxon>
        <taxon>Pezizomycotina</taxon>
        <taxon>Dothideomycetes</taxon>
        <taxon>Pleosporomycetidae</taxon>
        <taxon>Pleosporales</taxon>
        <taxon>Dothidotthiaceae</taxon>
        <taxon>Dothidotthia</taxon>
    </lineage>
</organism>
<evidence type="ECO:0000256" key="1">
    <source>
        <dbReference type="ARBA" id="ARBA00006640"/>
    </source>
</evidence>
<dbReference type="InterPro" id="IPR001911">
    <property type="entry name" value="Ribosomal_bS21"/>
</dbReference>